<dbReference type="OMA" id="GHYDQHY"/>
<evidence type="ECO:0000256" key="8">
    <source>
        <dbReference type="ARBA" id="ARBA00022896"/>
    </source>
</evidence>
<dbReference type="SMART" id="SM00702">
    <property type="entry name" value="P4Hc"/>
    <property type="match status" value="1"/>
</dbReference>
<dbReference type="FunFam" id="2.60.120.620:FF:000011">
    <property type="entry name" value="Prolyl alpha subunit"/>
    <property type="match status" value="1"/>
</dbReference>
<evidence type="ECO:0000256" key="4">
    <source>
        <dbReference type="ARBA" id="ARBA00006511"/>
    </source>
</evidence>
<organism evidence="15 16">
    <name type="scientific">Stegodyphus mimosarum</name>
    <name type="common">African social velvet spider</name>
    <dbReference type="NCBI Taxonomy" id="407821"/>
    <lineage>
        <taxon>Eukaryota</taxon>
        <taxon>Metazoa</taxon>
        <taxon>Ecdysozoa</taxon>
        <taxon>Arthropoda</taxon>
        <taxon>Chelicerata</taxon>
        <taxon>Arachnida</taxon>
        <taxon>Araneae</taxon>
        <taxon>Araneomorphae</taxon>
        <taxon>Entelegynae</taxon>
        <taxon>Eresoidea</taxon>
        <taxon>Eresidae</taxon>
        <taxon>Stegodyphus</taxon>
    </lineage>
</organism>
<dbReference type="EMBL" id="KK115489">
    <property type="protein sequence ID" value="KFM65232.1"/>
    <property type="molecule type" value="Genomic_DNA"/>
</dbReference>
<dbReference type="InterPro" id="IPR013547">
    <property type="entry name" value="P4H_N"/>
</dbReference>
<comment type="subcellular location">
    <subcellularLocation>
        <location evidence="3">Endoplasmic reticulum lumen</location>
    </subcellularLocation>
</comment>
<evidence type="ECO:0000256" key="9">
    <source>
        <dbReference type="ARBA" id="ARBA00022964"/>
    </source>
</evidence>
<keyword evidence="10" id="KW-0560">Oxidoreductase</keyword>
<dbReference type="Pfam" id="PF08336">
    <property type="entry name" value="P4Ha_N"/>
    <property type="match status" value="1"/>
</dbReference>
<dbReference type="GO" id="GO:0031418">
    <property type="term" value="F:L-ascorbic acid binding"/>
    <property type="evidence" value="ECO:0007669"/>
    <property type="project" value="UniProtKB-KW"/>
</dbReference>
<dbReference type="PANTHER" id="PTHR10869">
    <property type="entry name" value="PROLYL 4-HYDROXYLASE ALPHA SUBUNIT"/>
    <property type="match status" value="1"/>
</dbReference>
<dbReference type="GO" id="GO:0005506">
    <property type="term" value="F:iron ion binding"/>
    <property type="evidence" value="ECO:0007669"/>
    <property type="project" value="InterPro"/>
</dbReference>
<evidence type="ECO:0000256" key="7">
    <source>
        <dbReference type="ARBA" id="ARBA00022824"/>
    </source>
</evidence>
<reference evidence="15 16" key="1">
    <citation type="submission" date="2013-11" db="EMBL/GenBank/DDBJ databases">
        <title>Genome sequencing of Stegodyphus mimosarum.</title>
        <authorList>
            <person name="Bechsgaard J."/>
        </authorList>
    </citation>
    <scope>NUCLEOTIDE SEQUENCE [LARGE SCALE GENOMIC DNA]</scope>
</reference>
<dbReference type="PROSITE" id="PS51471">
    <property type="entry name" value="FE2OG_OXY"/>
    <property type="match status" value="1"/>
</dbReference>
<keyword evidence="6" id="KW-0479">Metal-binding</keyword>
<protein>
    <recommendedName>
        <fullName evidence="5">procollagen-proline 4-dioxygenase</fullName>
        <ecNumber evidence="5">1.14.11.2</ecNumber>
    </recommendedName>
</protein>
<feature type="domain" description="Fe2OG dioxygenase" evidence="14">
    <location>
        <begin position="398"/>
        <end position="512"/>
    </location>
</feature>
<evidence type="ECO:0000256" key="12">
    <source>
        <dbReference type="ARBA" id="ARBA00023180"/>
    </source>
</evidence>
<proteinExistence type="inferred from homology"/>
<feature type="signal peptide" evidence="13">
    <location>
        <begin position="1"/>
        <end position="16"/>
    </location>
</feature>
<comment type="similarity">
    <text evidence="4">Belongs to the P4HA family.</text>
</comment>
<evidence type="ECO:0000256" key="3">
    <source>
        <dbReference type="ARBA" id="ARBA00004319"/>
    </source>
</evidence>
<evidence type="ECO:0000313" key="15">
    <source>
        <dbReference type="EMBL" id="KFM65232.1"/>
    </source>
</evidence>
<evidence type="ECO:0000259" key="14">
    <source>
        <dbReference type="PROSITE" id="PS51471"/>
    </source>
</evidence>
<dbReference type="Pfam" id="PF13640">
    <property type="entry name" value="2OG-FeII_Oxy_3"/>
    <property type="match status" value="1"/>
</dbReference>
<accession>A0A087TJE3</accession>
<sequence>MMLYVVATLLVTTAQADIFSSTAHLQNLLHLERHLVTTLHNYIDRTEMKLSQVKRYLNLFYDSYQDVLEDKVPVPSDGEDMVANPLQAYQLVKRLAVDWNFIKSAMSTDDWFPVRKLIRDYRQLMPKKDDLQGAALALVRLQDTYKLNMTDVARGDVLGVPQGTTLTARDLLYLGKQSFNAGYYAHAIRWLEEALSQAHLEGNRTASVAEINAFYQSAIEMHDRLFELPDINLSDYDTFGYPLHGNLSLHRAAVATGHQSELGPDISVHDEQANYMALCRGERLRSTAEESKLFCRTETRNHPYLLLRPLRIEERSLKPYVVVFHDLLTENQTEILRLIAEPKLARSMVQASKGSEIVSVSRTSQNAWVGPTDHPLMANVYRLVEAVTGLSTDVEQDHAEIVQIANYGMGGHYTPHFDYLLVDKDPEELQYVHPKELDAGDRTATLMFYLSDVTRGGATVFPKVGASVWPKRGSAVFWYNLKQSGKEDALTLHGACPVAIGSKWVANFWIREKGQVFRRRCALDADL</sequence>
<evidence type="ECO:0000256" key="2">
    <source>
        <dbReference type="ARBA" id="ARBA00002035"/>
    </source>
</evidence>
<feature type="chain" id="PRO_5001829778" description="procollagen-proline 4-dioxygenase" evidence="13">
    <location>
        <begin position="17"/>
        <end position="527"/>
    </location>
</feature>
<evidence type="ECO:0000256" key="1">
    <source>
        <dbReference type="ARBA" id="ARBA00001961"/>
    </source>
</evidence>
<feature type="non-terminal residue" evidence="15">
    <location>
        <position position="527"/>
    </location>
</feature>
<dbReference type="GO" id="GO:0005788">
    <property type="term" value="C:endoplasmic reticulum lumen"/>
    <property type="evidence" value="ECO:0007669"/>
    <property type="project" value="UniProtKB-SubCell"/>
</dbReference>
<dbReference type="Gene3D" id="1.25.40.10">
    <property type="entry name" value="Tetratricopeptide repeat domain"/>
    <property type="match status" value="1"/>
</dbReference>
<dbReference type="Gene3D" id="2.60.120.620">
    <property type="entry name" value="q2cbj1_9rhob like domain"/>
    <property type="match status" value="1"/>
</dbReference>
<evidence type="ECO:0000256" key="13">
    <source>
        <dbReference type="SAM" id="SignalP"/>
    </source>
</evidence>
<dbReference type="InterPro" id="IPR006620">
    <property type="entry name" value="Pro_4_hyd_alph"/>
</dbReference>
<evidence type="ECO:0000256" key="11">
    <source>
        <dbReference type="ARBA" id="ARBA00023004"/>
    </source>
</evidence>
<comment type="function">
    <text evidence="2">Catalyzes the post-translational formation of 4-hydroxyproline in -Xaa-Pro-Gly- sequences in collagens and other proteins.</text>
</comment>
<dbReference type="InterPro" id="IPR005123">
    <property type="entry name" value="Oxoglu/Fe-dep_dioxygenase_dom"/>
</dbReference>
<keyword evidence="16" id="KW-1185">Reference proteome</keyword>
<dbReference type="PANTHER" id="PTHR10869:SF244">
    <property type="entry name" value="PROLYL 4-HYDROXYLASE SUBUNIT ALPHA-2"/>
    <property type="match status" value="1"/>
</dbReference>
<gene>
    <name evidence="15" type="ORF">X975_02037</name>
</gene>
<name>A0A087TJE3_STEMI</name>
<dbReference type="Gene3D" id="6.10.140.1460">
    <property type="match status" value="1"/>
</dbReference>
<dbReference type="GO" id="GO:0004656">
    <property type="term" value="F:procollagen-proline 4-dioxygenase activity"/>
    <property type="evidence" value="ECO:0007669"/>
    <property type="project" value="UniProtKB-EC"/>
</dbReference>
<keyword evidence="8" id="KW-0847">Vitamin C</keyword>
<keyword evidence="7" id="KW-0256">Endoplasmic reticulum</keyword>
<evidence type="ECO:0000256" key="6">
    <source>
        <dbReference type="ARBA" id="ARBA00022723"/>
    </source>
</evidence>
<evidence type="ECO:0000313" key="16">
    <source>
        <dbReference type="Proteomes" id="UP000054359"/>
    </source>
</evidence>
<evidence type="ECO:0000256" key="10">
    <source>
        <dbReference type="ARBA" id="ARBA00023002"/>
    </source>
</evidence>
<keyword evidence="9" id="KW-0223">Dioxygenase</keyword>
<keyword evidence="11" id="KW-0408">Iron</keyword>
<dbReference type="Proteomes" id="UP000054359">
    <property type="component" value="Unassembled WGS sequence"/>
</dbReference>
<keyword evidence="12" id="KW-0325">Glycoprotein</keyword>
<comment type="cofactor">
    <cofactor evidence="1">
        <name>L-ascorbate</name>
        <dbReference type="ChEBI" id="CHEBI:38290"/>
    </cofactor>
</comment>
<dbReference type="STRING" id="407821.A0A087TJE3"/>
<keyword evidence="13" id="KW-0732">Signal</keyword>
<evidence type="ECO:0000256" key="5">
    <source>
        <dbReference type="ARBA" id="ARBA00012269"/>
    </source>
</evidence>
<dbReference type="InterPro" id="IPR044862">
    <property type="entry name" value="Pro_4_hyd_alph_FE2OG_OXY"/>
</dbReference>
<dbReference type="InterPro" id="IPR011990">
    <property type="entry name" value="TPR-like_helical_dom_sf"/>
</dbReference>
<dbReference type="AlphaFoldDB" id="A0A087TJE3"/>
<dbReference type="InterPro" id="IPR045054">
    <property type="entry name" value="P4HA-like"/>
</dbReference>
<dbReference type="OrthoDB" id="420380at2759"/>
<dbReference type="EC" id="1.14.11.2" evidence="5"/>